<dbReference type="PANTHER" id="PTHR22926">
    <property type="entry name" value="PHOSPHO-N-ACETYLMURAMOYL-PENTAPEPTIDE-TRANSFERASE"/>
    <property type="match status" value="1"/>
</dbReference>
<dbReference type="GO" id="GO:0044038">
    <property type="term" value="P:cell wall macromolecule biosynthetic process"/>
    <property type="evidence" value="ECO:0007669"/>
    <property type="project" value="TreeGrafter"/>
</dbReference>
<feature type="transmembrane region" description="Helical" evidence="8">
    <location>
        <begin position="309"/>
        <end position="330"/>
    </location>
</feature>
<feature type="binding site" evidence="7">
    <location>
        <position position="149"/>
    </location>
    <ligand>
        <name>Mg(2+)</name>
        <dbReference type="ChEBI" id="CHEBI:18420"/>
    </ligand>
</feature>
<evidence type="ECO:0000256" key="5">
    <source>
        <dbReference type="ARBA" id="ARBA00022989"/>
    </source>
</evidence>
<keyword evidence="7" id="KW-0460">Magnesium</keyword>
<keyword evidence="2" id="KW-1003">Cell membrane</keyword>
<evidence type="ECO:0000256" key="6">
    <source>
        <dbReference type="ARBA" id="ARBA00023136"/>
    </source>
</evidence>
<keyword evidence="10" id="KW-1185">Reference proteome</keyword>
<feature type="binding site" evidence="7">
    <location>
        <position position="209"/>
    </location>
    <ligand>
        <name>Mg(2+)</name>
        <dbReference type="ChEBI" id="CHEBI:18420"/>
    </ligand>
</feature>
<feature type="transmembrane region" description="Helical" evidence="8">
    <location>
        <begin position="156"/>
        <end position="175"/>
    </location>
</feature>
<comment type="cofactor">
    <cofactor evidence="7">
        <name>Mg(2+)</name>
        <dbReference type="ChEBI" id="CHEBI:18420"/>
    </cofactor>
</comment>
<dbReference type="InterPro" id="IPR018480">
    <property type="entry name" value="PNAcMuramoyl-5peptid_Trfase_CS"/>
</dbReference>
<accession>A0A7G9GPS4</accession>
<dbReference type="CDD" id="cd06853">
    <property type="entry name" value="GT_WecA_like"/>
    <property type="match status" value="1"/>
</dbReference>
<feature type="transmembrane region" description="Helical" evidence="8">
    <location>
        <begin position="122"/>
        <end position="144"/>
    </location>
</feature>
<dbReference type="Pfam" id="PF00953">
    <property type="entry name" value="Glycos_transf_4"/>
    <property type="match status" value="1"/>
</dbReference>
<keyword evidence="6 8" id="KW-0472">Membrane</keyword>
<organism evidence="9 10">
    <name type="scientific">[Eubacterium] hominis</name>
    <dbReference type="NCBI Taxonomy" id="2764325"/>
    <lineage>
        <taxon>Bacteria</taxon>
        <taxon>Bacillati</taxon>
        <taxon>Bacillota</taxon>
        <taxon>Erysipelotrichia</taxon>
        <taxon>Erysipelotrichales</taxon>
        <taxon>Erysipelotrichaceae</taxon>
        <taxon>Amedibacillus</taxon>
    </lineage>
</organism>
<evidence type="ECO:0000256" key="8">
    <source>
        <dbReference type="SAM" id="Phobius"/>
    </source>
</evidence>
<evidence type="ECO:0000313" key="10">
    <source>
        <dbReference type="Proteomes" id="UP000515856"/>
    </source>
</evidence>
<evidence type="ECO:0000256" key="3">
    <source>
        <dbReference type="ARBA" id="ARBA00022679"/>
    </source>
</evidence>
<keyword evidence="3 9" id="KW-0808">Transferase</keyword>
<feature type="transmembrane region" description="Helical" evidence="8">
    <location>
        <begin position="205"/>
        <end position="226"/>
    </location>
</feature>
<feature type="transmembrane region" description="Helical" evidence="8">
    <location>
        <begin position="44"/>
        <end position="63"/>
    </location>
</feature>
<evidence type="ECO:0000256" key="1">
    <source>
        <dbReference type="ARBA" id="ARBA00004651"/>
    </source>
</evidence>
<comment type="subcellular location">
    <subcellularLocation>
        <location evidence="1">Cell membrane</location>
        <topology evidence="1">Multi-pass membrane protein</topology>
    </subcellularLocation>
</comment>
<name>A0A7G9GPS4_9FIRM</name>
<feature type="transmembrane region" description="Helical" evidence="8">
    <location>
        <begin position="98"/>
        <end position="116"/>
    </location>
</feature>
<dbReference type="GO" id="GO:0046872">
    <property type="term" value="F:metal ion binding"/>
    <property type="evidence" value="ECO:0007669"/>
    <property type="project" value="UniProtKB-KW"/>
</dbReference>
<feature type="transmembrane region" description="Helical" evidence="8">
    <location>
        <begin position="69"/>
        <end position="86"/>
    </location>
</feature>
<evidence type="ECO:0000313" key="9">
    <source>
        <dbReference type="EMBL" id="QNM12806.1"/>
    </source>
</evidence>
<evidence type="ECO:0000256" key="7">
    <source>
        <dbReference type="PIRSR" id="PIRSR600715-1"/>
    </source>
</evidence>
<evidence type="ECO:0000256" key="4">
    <source>
        <dbReference type="ARBA" id="ARBA00022692"/>
    </source>
</evidence>
<evidence type="ECO:0000256" key="2">
    <source>
        <dbReference type="ARBA" id="ARBA00022475"/>
    </source>
</evidence>
<dbReference type="KEGG" id="ehn:H9Q80_02305"/>
<dbReference type="GO" id="GO:0005886">
    <property type="term" value="C:plasma membrane"/>
    <property type="evidence" value="ECO:0007669"/>
    <property type="project" value="UniProtKB-SubCell"/>
</dbReference>
<dbReference type="AlphaFoldDB" id="A0A7G9GPS4"/>
<keyword evidence="4 8" id="KW-0812">Transmembrane</keyword>
<reference evidence="9 10" key="1">
    <citation type="submission" date="2020-08" db="EMBL/GenBank/DDBJ databases">
        <authorList>
            <person name="Liu C."/>
            <person name="Sun Q."/>
        </authorList>
    </citation>
    <scope>NUCLEOTIDE SEQUENCE [LARGE SCALE GENOMIC DNA]</scope>
    <source>
        <strain evidence="9 10">NSJ-61</strain>
    </source>
</reference>
<dbReference type="GO" id="GO:0016780">
    <property type="term" value="F:phosphotransferase activity, for other substituted phosphate groups"/>
    <property type="evidence" value="ECO:0007669"/>
    <property type="project" value="InterPro"/>
</dbReference>
<feature type="transmembrane region" description="Helical" evidence="8">
    <location>
        <begin position="285"/>
        <end position="303"/>
    </location>
</feature>
<dbReference type="GO" id="GO:0071555">
    <property type="term" value="P:cell wall organization"/>
    <property type="evidence" value="ECO:0007669"/>
    <property type="project" value="TreeGrafter"/>
</dbReference>
<feature type="transmembrane region" description="Helical" evidence="8">
    <location>
        <begin position="181"/>
        <end position="198"/>
    </location>
</feature>
<dbReference type="GO" id="GO:0009103">
    <property type="term" value="P:lipopolysaccharide biosynthetic process"/>
    <property type="evidence" value="ECO:0007669"/>
    <property type="project" value="TreeGrafter"/>
</dbReference>
<keyword evidence="7" id="KW-0479">Metal-binding</keyword>
<feature type="transmembrane region" description="Helical" evidence="8">
    <location>
        <begin position="232"/>
        <end position="254"/>
    </location>
</feature>
<dbReference type="PANTHER" id="PTHR22926:SF3">
    <property type="entry name" value="UNDECAPRENYL-PHOSPHATE ALPHA-N-ACETYLGLUCOSAMINYL 1-PHOSPHATE TRANSFERASE"/>
    <property type="match status" value="1"/>
</dbReference>
<dbReference type="EMBL" id="CP060636">
    <property type="protein sequence ID" value="QNM12806.1"/>
    <property type="molecule type" value="Genomic_DNA"/>
</dbReference>
<protein>
    <submittedName>
        <fullName evidence="9">Undecaprenyl/decaprenyl-phosphate alpha-N-acetylglucosaminyl 1-phosphate transferase</fullName>
    </submittedName>
</protein>
<proteinExistence type="predicted"/>
<dbReference type="PROSITE" id="PS01348">
    <property type="entry name" value="MRAY_2"/>
    <property type="match status" value="1"/>
</dbReference>
<dbReference type="Proteomes" id="UP000515856">
    <property type="component" value="Chromosome"/>
</dbReference>
<dbReference type="RefSeq" id="WP_117453957.1">
    <property type="nucleotide sequence ID" value="NZ_CP060636.1"/>
</dbReference>
<feature type="transmembrane region" description="Helical" evidence="8">
    <location>
        <begin position="6"/>
        <end position="24"/>
    </location>
</feature>
<dbReference type="InterPro" id="IPR000715">
    <property type="entry name" value="Glycosyl_transferase_4"/>
</dbReference>
<keyword evidence="5 8" id="KW-1133">Transmembrane helix</keyword>
<gene>
    <name evidence="9" type="ORF">H9Q80_02305</name>
</gene>
<sequence>MDWLKYLLIPLTMSALITPILKVIAVKLEIYAQMNERTVHSGKIVRIGGVAIYVSFIVCMACFMKTDATINGILIGGTIMFLGGLIDDMVDLKPKYKLAIECLAAIVLMVVGKVSLDVIRLPFGITIDMGIISFIVTFVWIIGITNAVNLIDGLDGLSGGICAIILVVIACMSVVEARLDIETMSLLLAGSILGFLFYNLHPASIFMGDCGALFLGFIISAISLLGFKSSTIMTLALPILLLAVPIVDTLGAILRRKLSGHKFNEADKKHLHHLLMQRFGHRNTVLILYIVTALFGFTAYLYLVNKGTGFLVLFIIAIVVELFIETSGMISKQFHPILSIIKGIKKRCLQLYHMIYKKKSQKEIQNDIQK</sequence>